<dbReference type="InterPro" id="IPR015424">
    <property type="entry name" value="PyrdxlP-dep_Trfase"/>
</dbReference>
<dbReference type="Proteomes" id="UP000002019">
    <property type="component" value="Chromosome"/>
</dbReference>
<dbReference type="KEGG" id="caci:CLOAM1691"/>
<evidence type="ECO:0000256" key="4">
    <source>
        <dbReference type="ARBA" id="ARBA00022723"/>
    </source>
</evidence>
<evidence type="ECO:0000256" key="7">
    <source>
        <dbReference type="ARBA" id="ARBA00023014"/>
    </source>
</evidence>
<dbReference type="PANTHER" id="PTHR11601:SF34">
    <property type="entry name" value="CYSTEINE DESULFURASE"/>
    <property type="match status" value="1"/>
</dbReference>
<dbReference type="SUPFAM" id="SSF53383">
    <property type="entry name" value="PLP-dependent transferases"/>
    <property type="match status" value="1"/>
</dbReference>
<reference evidence="10 11" key="1">
    <citation type="journal article" date="2008" name="J. Bacteriol.">
        <title>'Candidatus Cloacamonas acidaminovorans': genome sequence reconstruction provides a first glimpse of a new bacterial division.</title>
        <authorList>
            <person name="Pelletier E."/>
            <person name="Kreimeyer A."/>
            <person name="Bocs S."/>
            <person name="Rouy Z."/>
            <person name="Gyapay G."/>
            <person name="Chouari R."/>
            <person name="Riviere D."/>
            <person name="Ganesan A."/>
            <person name="Daegelen P."/>
            <person name="Sghir A."/>
            <person name="Cohen G.N."/>
            <person name="Medigue C."/>
            <person name="Weissenbach J."/>
            <person name="Le Paslier D."/>
        </authorList>
    </citation>
    <scope>NUCLEOTIDE SEQUENCE [LARGE SCALE GENOMIC DNA]</scope>
    <source>
        <strain evidence="11">Evry</strain>
    </source>
</reference>
<keyword evidence="5" id="KW-0663">Pyridoxal phosphate</keyword>
<dbReference type="GO" id="GO:0031071">
    <property type="term" value="F:cysteine desulfurase activity"/>
    <property type="evidence" value="ECO:0007669"/>
    <property type="project" value="UniProtKB-EC"/>
</dbReference>
<keyword evidence="7" id="KW-0411">Iron-sulfur</keyword>
<feature type="domain" description="Aminotransferase class V" evidence="9">
    <location>
        <begin position="6"/>
        <end position="369"/>
    </location>
</feature>
<evidence type="ECO:0000256" key="6">
    <source>
        <dbReference type="ARBA" id="ARBA00023004"/>
    </source>
</evidence>
<dbReference type="InterPro" id="IPR015422">
    <property type="entry name" value="PyrdxlP-dep_Trfase_small"/>
</dbReference>
<evidence type="ECO:0000313" key="10">
    <source>
        <dbReference type="EMBL" id="CAO81527.1"/>
    </source>
</evidence>
<dbReference type="HOGENOM" id="CLU_003433_0_0_0"/>
<accession>B0VFT6</accession>
<keyword evidence="3 10" id="KW-0808">Transferase</keyword>
<keyword evidence="11" id="KW-1185">Reference proteome</keyword>
<sequence length="396" mass="43530">MQAGRIYLDNCVTTCPAPEVLAEMQPYWEKKFWFPGTFISTGESTNSLINKAQNTIAETLEASAQEIHFTSGGTLANNIAIKGLANAYKQQGKHIIVSVVDYPDLLTNAAYLEKNGFEVTYLSADSEGFISLEELKSAIRKDTILFMTTAVNHTVGTIQPFAEIKAILESADHKIYYHLDAGQGYGKIPLKVNELGIDTMSISAHKIHGPQGIGALYQRTGTKLAQLIHGVKRVDNLQTGGLSIALIAGFAKAVELTFRDFQANTAYLRELSNYLLDRIEKEIPYVELNGPRGEKRAPHNINVSIDFIEGEAITMMLDQKGITVATGSACASEGLKANYVLMAMGKTHIQSHGSMKFTVSRYTTKAELDETVQALAEITQELRNRSPLYLAMTKEK</sequence>
<dbReference type="GO" id="GO:0051536">
    <property type="term" value="F:iron-sulfur cluster binding"/>
    <property type="evidence" value="ECO:0007669"/>
    <property type="project" value="UniProtKB-KW"/>
</dbReference>
<dbReference type="GO" id="GO:0046872">
    <property type="term" value="F:metal ion binding"/>
    <property type="evidence" value="ECO:0007669"/>
    <property type="project" value="UniProtKB-KW"/>
</dbReference>
<dbReference type="Pfam" id="PF00266">
    <property type="entry name" value="Aminotran_5"/>
    <property type="match status" value="1"/>
</dbReference>
<dbReference type="PANTHER" id="PTHR11601">
    <property type="entry name" value="CYSTEINE DESULFURYLASE FAMILY MEMBER"/>
    <property type="match status" value="1"/>
</dbReference>
<keyword evidence="6" id="KW-0408">Iron</keyword>
<evidence type="ECO:0000256" key="3">
    <source>
        <dbReference type="ARBA" id="ARBA00022679"/>
    </source>
</evidence>
<dbReference type="Gene3D" id="3.40.640.10">
    <property type="entry name" value="Type I PLP-dependent aspartate aminotransferase-like (Major domain)"/>
    <property type="match status" value="1"/>
</dbReference>
<gene>
    <name evidence="10" type="primary">iscS</name>
    <name evidence="10" type="ordered locus">CLOAM1691</name>
</gene>
<comment type="catalytic activity">
    <reaction evidence="8">
        <text>(sulfur carrier)-H + L-cysteine = (sulfur carrier)-SH + L-alanine</text>
        <dbReference type="Rhea" id="RHEA:43892"/>
        <dbReference type="Rhea" id="RHEA-COMP:14737"/>
        <dbReference type="Rhea" id="RHEA-COMP:14739"/>
        <dbReference type="ChEBI" id="CHEBI:29917"/>
        <dbReference type="ChEBI" id="CHEBI:35235"/>
        <dbReference type="ChEBI" id="CHEBI:57972"/>
        <dbReference type="ChEBI" id="CHEBI:64428"/>
        <dbReference type="EC" id="2.8.1.7"/>
    </reaction>
</comment>
<dbReference type="STRING" id="459349.CLOAM1691"/>
<evidence type="ECO:0000256" key="1">
    <source>
        <dbReference type="ARBA" id="ARBA00001933"/>
    </source>
</evidence>
<dbReference type="AlphaFoldDB" id="B0VFT6"/>
<dbReference type="PIRSF" id="PIRSF005572">
    <property type="entry name" value="NifS"/>
    <property type="match status" value="1"/>
</dbReference>
<protein>
    <submittedName>
        <fullName evidence="10">Cysteine desulfurase (ThiI transpersulfidase) (NifS protein homolog)</fullName>
        <ecNumber evidence="10">2.8.1.7</ecNumber>
    </submittedName>
</protein>
<name>B0VFT6_CLOAI</name>
<dbReference type="InterPro" id="IPR000192">
    <property type="entry name" value="Aminotrans_V_dom"/>
</dbReference>
<dbReference type="InterPro" id="IPR015421">
    <property type="entry name" value="PyrdxlP-dep_Trfase_major"/>
</dbReference>
<dbReference type="eggNOG" id="COG1104">
    <property type="taxonomic scope" value="Bacteria"/>
</dbReference>
<dbReference type="OrthoDB" id="9808002at2"/>
<dbReference type="RefSeq" id="WP_015425385.1">
    <property type="nucleotide sequence ID" value="NC_020449.1"/>
</dbReference>
<dbReference type="InterPro" id="IPR016454">
    <property type="entry name" value="Cysteine_dSase"/>
</dbReference>
<organism evidence="10 11">
    <name type="scientific">Cloacimonas acidaminovorans (strain Evry)</name>
    <dbReference type="NCBI Taxonomy" id="459349"/>
    <lineage>
        <taxon>Bacteria</taxon>
        <taxon>Pseudomonadati</taxon>
        <taxon>Candidatus Cloacimonadota</taxon>
        <taxon>Candidatus Cloacimonadia</taxon>
        <taxon>Candidatus Cloacimonadales</taxon>
        <taxon>Candidatus Cloacimonadaceae</taxon>
        <taxon>Candidatus Cloacimonas</taxon>
    </lineage>
</organism>
<dbReference type="Gene3D" id="1.10.260.50">
    <property type="match status" value="1"/>
</dbReference>
<comment type="similarity">
    <text evidence="2">Belongs to the class-V pyridoxal-phosphate-dependent aminotransferase family. NifS/IscS subfamily.</text>
</comment>
<dbReference type="EC" id="2.8.1.7" evidence="10"/>
<evidence type="ECO:0000256" key="8">
    <source>
        <dbReference type="ARBA" id="ARBA00050776"/>
    </source>
</evidence>
<comment type="cofactor">
    <cofactor evidence="1">
        <name>pyridoxal 5'-phosphate</name>
        <dbReference type="ChEBI" id="CHEBI:597326"/>
    </cofactor>
</comment>
<dbReference type="Gene3D" id="3.90.1150.10">
    <property type="entry name" value="Aspartate Aminotransferase, domain 1"/>
    <property type="match status" value="1"/>
</dbReference>
<dbReference type="EMBL" id="CU466930">
    <property type="protein sequence ID" value="CAO81527.1"/>
    <property type="molecule type" value="Genomic_DNA"/>
</dbReference>
<evidence type="ECO:0000313" key="11">
    <source>
        <dbReference type="Proteomes" id="UP000002019"/>
    </source>
</evidence>
<evidence type="ECO:0000256" key="5">
    <source>
        <dbReference type="ARBA" id="ARBA00022898"/>
    </source>
</evidence>
<keyword evidence="4" id="KW-0479">Metal-binding</keyword>
<evidence type="ECO:0000256" key="2">
    <source>
        <dbReference type="ARBA" id="ARBA00006490"/>
    </source>
</evidence>
<proteinExistence type="inferred from homology"/>
<evidence type="ECO:0000259" key="9">
    <source>
        <dbReference type="Pfam" id="PF00266"/>
    </source>
</evidence>